<reference evidence="1 2" key="1">
    <citation type="submission" date="2019-12" db="EMBL/GenBank/DDBJ databases">
        <title>Comparative genomics gives insights into the taxonomy of the Azoarcus-Aromatoleum group and reveals separate origins of nif in the plant-associated Azoarcus and non-plant-associated Aromatoleum sub-groups.</title>
        <authorList>
            <person name="Lafos M."/>
            <person name="Maluk M."/>
            <person name="Batista M."/>
            <person name="Junghare M."/>
            <person name="Carmona M."/>
            <person name="Faoro H."/>
            <person name="Cruz L.M."/>
            <person name="Battistoni F."/>
            <person name="De Souza E."/>
            <person name="Pedrosa F."/>
            <person name="Chen W.-M."/>
            <person name="Poole P.S."/>
            <person name="Dixon R.A."/>
            <person name="James E.K."/>
        </authorList>
    </citation>
    <scope>NUCLEOTIDE SEQUENCE [LARGE SCALE GENOMIC DNA]</scope>
    <source>
        <strain evidence="1 2">T</strain>
    </source>
</reference>
<keyword evidence="2" id="KW-1185">Reference proteome</keyword>
<organism evidence="1 2">
    <name type="scientific">Aromatoleum toluolicum</name>
    <dbReference type="NCBI Taxonomy" id="90060"/>
    <lineage>
        <taxon>Bacteria</taxon>
        <taxon>Pseudomonadati</taxon>
        <taxon>Pseudomonadota</taxon>
        <taxon>Betaproteobacteria</taxon>
        <taxon>Rhodocyclales</taxon>
        <taxon>Rhodocyclaceae</taxon>
        <taxon>Aromatoleum</taxon>
    </lineage>
</organism>
<accession>A0ABX1NPF7</accession>
<sequence>AGYLVDAEQPDKGVVFNGRVAEDFKLSSGSWVSVGTLRVELVSQLAPLVQDIVLTGHDRDEVGMLVFPSAAGAADAARLEQALQAVMRARRDAGAGSSQCPTRAMVLDMAPDADAGEITDKGYINQGAVLSRRAAAVQALYAHPAAPGVIRA</sequence>
<dbReference type="Pfam" id="PF23562">
    <property type="entry name" value="AMP-binding_C_3"/>
    <property type="match status" value="1"/>
</dbReference>
<dbReference type="EMBL" id="WTVS01000200">
    <property type="protein sequence ID" value="NMG01267.1"/>
    <property type="molecule type" value="Genomic_DNA"/>
</dbReference>
<dbReference type="Proteomes" id="UP000634522">
    <property type="component" value="Unassembled WGS sequence"/>
</dbReference>
<feature type="non-terminal residue" evidence="1">
    <location>
        <position position="1"/>
    </location>
</feature>
<evidence type="ECO:0000313" key="2">
    <source>
        <dbReference type="Proteomes" id="UP000634522"/>
    </source>
</evidence>
<comment type="caution">
    <text evidence="1">The sequence shown here is derived from an EMBL/GenBank/DDBJ whole genome shotgun (WGS) entry which is preliminary data.</text>
</comment>
<proteinExistence type="predicted"/>
<gene>
    <name evidence="1" type="ORF">GPA27_28285</name>
</gene>
<evidence type="ECO:0000313" key="1">
    <source>
        <dbReference type="EMBL" id="NMG01267.1"/>
    </source>
</evidence>
<name>A0ABX1NPF7_9RHOO</name>
<protein>
    <submittedName>
        <fullName evidence="1">Feruloyl-CoA synthase</fullName>
    </submittedName>
</protein>